<feature type="region of interest" description="Disordered" evidence="1">
    <location>
        <begin position="58"/>
        <end position="79"/>
    </location>
</feature>
<dbReference type="EMBL" id="JASCZI010030623">
    <property type="protein sequence ID" value="MED6123953.1"/>
    <property type="molecule type" value="Genomic_DNA"/>
</dbReference>
<protein>
    <submittedName>
        <fullName evidence="2">Uncharacterized protein</fullName>
    </submittedName>
</protein>
<evidence type="ECO:0000313" key="3">
    <source>
        <dbReference type="Proteomes" id="UP001341840"/>
    </source>
</evidence>
<reference evidence="2 3" key="1">
    <citation type="journal article" date="2023" name="Plants (Basel)">
        <title>Bridging the Gap: Combining Genomics and Transcriptomics Approaches to Understand Stylosanthes scabra, an Orphan Legume from the Brazilian Caatinga.</title>
        <authorList>
            <person name="Ferreira-Neto J.R.C."/>
            <person name="da Silva M.D."/>
            <person name="Binneck E."/>
            <person name="de Melo N.F."/>
            <person name="da Silva R.H."/>
            <person name="de Melo A.L.T.M."/>
            <person name="Pandolfi V."/>
            <person name="Bustamante F.O."/>
            <person name="Brasileiro-Vidal A.C."/>
            <person name="Benko-Iseppon A.M."/>
        </authorList>
    </citation>
    <scope>NUCLEOTIDE SEQUENCE [LARGE SCALE GENOMIC DNA]</scope>
    <source>
        <tissue evidence="2">Leaves</tissue>
    </source>
</reference>
<sequence length="79" mass="9094">MAAKEDFLADVHSRKPDWNISVYVIRKWEVPTKSNPKGLLSELNFSLHRAPIKIPTVQNEEPDKSNMMSKFQVDPTVNE</sequence>
<organism evidence="2 3">
    <name type="scientific">Stylosanthes scabra</name>
    <dbReference type="NCBI Taxonomy" id="79078"/>
    <lineage>
        <taxon>Eukaryota</taxon>
        <taxon>Viridiplantae</taxon>
        <taxon>Streptophyta</taxon>
        <taxon>Embryophyta</taxon>
        <taxon>Tracheophyta</taxon>
        <taxon>Spermatophyta</taxon>
        <taxon>Magnoliopsida</taxon>
        <taxon>eudicotyledons</taxon>
        <taxon>Gunneridae</taxon>
        <taxon>Pentapetalae</taxon>
        <taxon>rosids</taxon>
        <taxon>fabids</taxon>
        <taxon>Fabales</taxon>
        <taxon>Fabaceae</taxon>
        <taxon>Papilionoideae</taxon>
        <taxon>50 kb inversion clade</taxon>
        <taxon>dalbergioids sensu lato</taxon>
        <taxon>Dalbergieae</taxon>
        <taxon>Pterocarpus clade</taxon>
        <taxon>Stylosanthes</taxon>
    </lineage>
</organism>
<gene>
    <name evidence="2" type="ORF">PIB30_054439</name>
</gene>
<proteinExistence type="predicted"/>
<evidence type="ECO:0000256" key="1">
    <source>
        <dbReference type="SAM" id="MobiDB-lite"/>
    </source>
</evidence>
<evidence type="ECO:0000313" key="2">
    <source>
        <dbReference type="EMBL" id="MED6123953.1"/>
    </source>
</evidence>
<dbReference type="Proteomes" id="UP001341840">
    <property type="component" value="Unassembled WGS sequence"/>
</dbReference>
<keyword evidence="3" id="KW-1185">Reference proteome</keyword>
<comment type="caution">
    <text evidence="2">The sequence shown here is derived from an EMBL/GenBank/DDBJ whole genome shotgun (WGS) entry which is preliminary data.</text>
</comment>
<name>A0ABU6RJP1_9FABA</name>
<accession>A0ABU6RJP1</accession>